<protein>
    <submittedName>
        <fullName evidence="2">Uncharacterized protein</fullName>
    </submittedName>
</protein>
<organism evidence="3">
    <name type="scientific">Melampsora larici-populina (strain 98AG31 / pathotype 3-4-7)</name>
    <name type="common">Poplar leaf rust fungus</name>
    <dbReference type="NCBI Taxonomy" id="747676"/>
    <lineage>
        <taxon>Eukaryota</taxon>
        <taxon>Fungi</taxon>
        <taxon>Dikarya</taxon>
        <taxon>Basidiomycota</taxon>
        <taxon>Pucciniomycotina</taxon>
        <taxon>Pucciniomycetes</taxon>
        <taxon>Pucciniales</taxon>
        <taxon>Melampsoraceae</taxon>
        <taxon>Melampsora</taxon>
    </lineage>
</organism>
<sequence length="193" mass="20968">MTTRAIAPYTPDYICEMIKGRVFHKSMSARDRAEARLPAWAVQGQVGSKRSFFDHVPIVPAPVGGSLAPLNGSTAESENHNKKVKTEQGQSKPNIVWVSDSEDSSTVLSDATLDGIEVMAPEAMLETFLMSCDIPPEDINTRLTLAKMHVESWTDLIPSAQMTESSLISRGIAQAIAGRLLAGAQARQMRLSE</sequence>
<name>F4RFA0_MELLP</name>
<evidence type="ECO:0000313" key="2">
    <source>
        <dbReference type="EMBL" id="EGG08777.1"/>
    </source>
</evidence>
<accession>F4RFA0</accession>
<evidence type="ECO:0000256" key="1">
    <source>
        <dbReference type="SAM" id="MobiDB-lite"/>
    </source>
</evidence>
<dbReference type="HOGENOM" id="CLU_1409063_0_0_1"/>
<dbReference type="Proteomes" id="UP000001072">
    <property type="component" value="Unassembled WGS sequence"/>
</dbReference>
<evidence type="ECO:0000313" key="3">
    <source>
        <dbReference type="Proteomes" id="UP000001072"/>
    </source>
</evidence>
<dbReference type="RefSeq" id="XP_007407751.1">
    <property type="nucleotide sequence ID" value="XM_007407689.1"/>
</dbReference>
<dbReference type="GeneID" id="18933434"/>
<dbReference type="AlphaFoldDB" id="F4RFA0"/>
<dbReference type="OrthoDB" id="10598364at2759"/>
<reference evidence="3" key="1">
    <citation type="journal article" date="2011" name="Proc. Natl. Acad. Sci. U.S.A.">
        <title>Obligate biotrophy features unraveled by the genomic analysis of rust fungi.</title>
        <authorList>
            <person name="Duplessis S."/>
            <person name="Cuomo C.A."/>
            <person name="Lin Y.-C."/>
            <person name="Aerts A."/>
            <person name="Tisserant E."/>
            <person name="Veneault-Fourrey C."/>
            <person name="Joly D.L."/>
            <person name="Hacquard S."/>
            <person name="Amselem J."/>
            <person name="Cantarel B.L."/>
            <person name="Chiu R."/>
            <person name="Coutinho P.M."/>
            <person name="Feau N."/>
            <person name="Field M."/>
            <person name="Frey P."/>
            <person name="Gelhaye E."/>
            <person name="Goldberg J."/>
            <person name="Grabherr M.G."/>
            <person name="Kodira C.D."/>
            <person name="Kohler A."/>
            <person name="Kuees U."/>
            <person name="Lindquist E.A."/>
            <person name="Lucas S.M."/>
            <person name="Mago R."/>
            <person name="Mauceli E."/>
            <person name="Morin E."/>
            <person name="Murat C."/>
            <person name="Pangilinan J.L."/>
            <person name="Park R."/>
            <person name="Pearson M."/>
            <person name="Quesneville H."/>
            <person name="Rouhier N."/>
            <person name="Sakthikumar S."/>
            <person name="Salamov A.A."/>
            <person name="Schmutz J."/>
            <person name="Selles B."/>
            <person name="Shapiro H."/>
            <person name="Tanguay P."/>
            <person name="Tuskan G.A."/>
            <person name="Henrissat B."/>
            <person name="Van de Peer Y."/>
            <person name="Rouze P."/>
            <person name="Ellis J.G."/>
            <person name="Dodds P.N."/>
            <person name="Schein J.E."/>
            <person name="Zhong S."/>
            <person name="Hamelin R.C."/>
            <person name="Grigoriev I.V."/>
            <person name="Szabo L.J."/>
            <person name="Martin F."/>
        </authorList>
    </citation>
    <scope>NUCLEOTIDE SEQUENCE [LARGE SCALE GENOMIC DNA]</scope>
    <source>
        <strain evidence="3">98AG31 / pathotype 3-4-7</strain>
    </source>
</reference>
<dbReference type="KEGG" id="mlr:MELLADRAFT_84307"/>
<gene>
    <name evidence="2" type="ORF">MELLADRAFT_84307</name>
</gene>
<proteinExistence type="predicted"/>
<dbReference type="VEuPathDB" id="FungiDB:MELLADRAFT_84307"/>
<keyword evidence="3" id="KW-1185">Reference proteome</keyword>
<feature type="compositionally biased region" description="Basic and acidic residues" evidence="1">
    <location>
        <begin position="77"/>
        <end position="86"/>
    </location>
</feature>
<dbReference type="EMBL" id="GL883099">
    <property type="protein sequence ID" value="EGG08777.1"/>
    <property type="molecule type" value="Genomic_DNA"/>
</dbReference>
<feature type="region of interest" description="Disordered" evidence="1">
    <location>
        <begin position="69"/>
        <end position="92"/>
    </location>
</feature>
<dbReference type="InParanoid" id="F4RFA0"/>